<reference evidence="3 4" key="1">
    <citation type="submission" date="2018-12" db="EMBL/GenBank/DDBJ databases">
        <title>The genome sequences of Variovorax guangxiensis DSM 27352.</title>
        <authorList>
            <person name="Gao J."/>
            <person name="Sun J."/>
        </authorList>
    </citation>
    <scope>NUCLEOTIDE SEQUENCE [LARGE SCALE GENOMIC DNA]</scope>
    <source>
        <strain evidence="3 4">DSM 27352</strain>
    </source>
</reference>
<dbReference type="RefSeq" id="WP_126025981.1">
    <property type="nucleotide sequence ID" value="NZ_RXFT01000027.1"/>
</dbReference>
<name>A0A433MVV5_9BURK</name>
<dbReference type="Proteomes" id="UP000281118">
    <property type="component" value="Unassembled WGS sequence"/>
</dbReference>
<feature type="signal peptide" evidence="2">
    <location>
        <begin position="1"/>
        <end position="29"/>
    </location>
</feature>
<dbReference type="EMBL" id="RXFT01000027">
    <property type="protein sequence ID" value="RUR71926.1"/>
    <property type="molecule type" value="Genomic_DNA"/>
</dbReference>
<gene>
    <name evidence="3" type="ORF">EJP67_33255</name>
</gene>
<organism evidence="3 4">
    <name type="scientific">Variovorax guangxiensis</name>
    <dbReference type="NCBI Taxonomy" id="1775474"/>
    <lineage>
        <taxon>Bacteria</taxon>
        <taxon>Pseudomonadati</taxon>
        <taxon>Pseudomonadota</taxon>
        <taxon>Betaproteobacteria</taxon>
        <taxon>Burkholderiales</taxon>
        <taxon>Comamonadaceae</taxon>
        <taxon>Variovorax</taxon>
    </lineage>
</organism>
<evidence type="ECO:0000256" key="1">
    <source>
        <dbReference type="SAM" id="MobiDB-lite"/>
    </source>
</evidence>
<feature type="region of interest" description="Disordered" evidence="1">
    <location>
        <begin position="52"/>
        <end position="91"/>
    </location>
</feature>
<protein>
    <submittedName>
        <fullName evidence="3">Uncharacterized protein</fullName>
    </submittedName>
</protein>
<keyword evidence="2" id="KW-0732">Signal</keyword>
<accession>A0A433MVV5</accession>
<dbReference type="AlphaFoldDB" id="A0A433MVV5"/>
<feature type="chain" id="PRO_5019453202" evidence="2">
    <location>
        <begin position="30"/>
        <end position="273"/>
    </location>
</feature>
<evidence type="ECO:0000313" key="3">
    <source>
        <dbReference type="EMBL" id="RUR71926.1"/>
    </source>
</evidence>
<dbReference type="OrthoDB" id="9826110at2"/>
<proteinExistence type="predicted"/>
<sequence>MGQKMKCATVISAVLKIAVLGLLASCTVAERPQADAAQPSVVASVAKSEKAEAVGEKTGGEATSNLPPASPSLPYRPKNGDKLGYSKEESARRLSPQERAFLDAILRLYQEPGLFAHRREVFALLGTEPGRRENLSHSIPRTSATDPFREYAAPKGLFAREGWKAIYTYRGREDGGEIWRARLDITIPQSDCIDSRSVEGYLDLYLITGLDGISHPPLPEHWDRHGVAGSPFARAISSATPGIDLGFVGGCAVRITLSSGYKLKEVSDDNVLN</sequence>
<evidence type="ECO:0000256" key="2">
    <source>
        <dbReference type="SAM" id="SignalP"/>
    </source>
</evidence>
<evidence type="ECO:0000313" key="4">
    <source>
        <dbReference type="Proteomes" id="UP000281118"/>
    </source>
</evidence>
<comment type="caution">
    <text evidence="3">The sequence shown here is derived from an EMBL/GenBank/DDBJ whole genome shotgun (WGS) entry which is preliminary data.</text>
</comment>
<feature type="compositionally biased region" description="Basic and acidic residues" evidence="1">
    <location>
        <begin position="78"/>
        <end position="91"/>
    </location>
</feature>